<evidence type="ECO:0000256" key="5">
    <source>
        <dbReference type="SAM" id="Phobius"/>
    </source>
</evidence>
<dbReference type="Proteomes" id="UP000005408">
    <property type="component" value="Unassembled WGS sequence"/>
</dbReference>
<dbReference type="AlphaFoldDB" id="A0A8W8M869"/>
<reference evidence="6" key="1">
    <citation type="submission" date="2022-08" db="UniProtKB">
        <authorList>
            <consortium name="EnsemblMetazoa"/>
        </authorList>
    </citation>
    <scope>IDENTIFICATION</scope>
    <source>
        <strain evidence="6">05x7-T-G4-1.051#20</strain>
    </source>
</reference>
<name>A0A8W8M869_MAGGI</name>
<dbReference type="Pfam" id="PF10242">
    <property type="entry name" value="L_HMGIC_fpl"/>
    <property type="match status" value="1"/>
</dbReference>
<dbReference type="GO" id="GO:0007605">
    <property type="term" value="P:sensory perception of sound"/>
    <property type="evidence" value="ECO:0007669"/>
    <property type="project" value="TreeGrafter"/>
</dbReference>
<dbReference type="PANTHER" id="PTHR12489:SF1">
    <property type="entry name" value="LP10272P"/>
    <property type="match status" value="1"/>
</dbReference>
<evidence type="ECO:0000313" key="6">
    <source>
        <dbReference type="EnsemblMetazoa" id="G31034.10:cds"/>
    </source>
</evidence>
<feature type="transmembrane region" description="Helical" evidence="5">
    <location>
        <begin position="57"/>
        <end position="80"/>
    </location>
</feature>
<proteinExistence type="predicted"/>
<keyword evidence="4 5" id="KW-0472">Membrane</keyword>
<evidence type="ECO:0000256" key="4">
    <source>
        <dbReference type="ARBA" id="ARBA00023136"/>
    </source>
</evidence>
<organism evidence="6 7">
    <name type="scientific">Magallana gigas</name>
    <name type="common">Pacific oyster</name>
    <name type="synonym">Crassostrea gigas</name>
    <dbReference type="NCBI Taxonomy" id="29159"/>
    <lineage>
        <taxon>Eukaryota</taxon>
        <taxon>Metazoa</taxon>
        <taxon>Spiralia</taxon>
        <taxon>Lophotrochozoa</taxon>
        <taxon>Mollusca</taxon>
        <taxon>Bivalvia</taxon>
        <taxon>Autobranchia</taxon>
        <taxon>Pteriomorphia</taxon>
        <taxon>Ostreida</taxon>
        <taxon>Ostreoidea</taxon>
        <taxon>Ostreidae</taxon>
        <taxon>Magallana</taxon>
    </lineage>
</organism>
<dbReference type="PANTHER" id="PTHR12489">
    <property type="entry name" value="LIPOMA HMGIC FUSION PARTNER-LIKE PROTEIN"/>
    <property type="match status" value="1"/>
</dbReference>
<evidence type="ECO:0000313" key="7">
    <source>
        <dbReference type="Proteomes" id="UP000005408"/>
    </source>
</evidence>
<keyword evidence="3 5" id="KW-1133">Transmembrane helix</keyword>
<sequence>MPSPSSSPSGWGTQRPPRGWGFFGLYEYCERLQVGGEYSCRGDFMDFASLTNDSFRAASMLVGVCNLVFIFSVVCLLLFCFLKAATVLKICGVLQAIGCVCMALGCIIYPNGWDDEMVQRTCGKDADKYRVGQCQVRWAFILAIVLIFNALAMAVLAFVLAAKQANLLQKAEYRKQRSSFTNGGFTDIRPINEKSVIDETVMVDNSSQQGDDIRL</sequence>
<keyword evidence="7" id="KW-1185">Reference proteome</keyword>
<dbReference type="EnsemblMetazoa" id="G31034.10">
    <property type="protein sequence ID" value="G31034.10:cds"/>
    <property type="gene ID" value="G31034"/>
</dbReference>
<accession>A0A8W8M869</accession>
<dbReference type="InterPro" id="IPR019372">
    <property type="entry name" value="LHFPL"/>
</dbReference>
<evidence type="ECO:0000256" key="2">
    <source>
        <dbReference type="ARBA" id="ARBA00022692"/>
    </source>
</evidence>
<feature type="transmembrane region" description="Helical" evidence="5">
    <location>
        <begin position="138"/>
        <end position="161"/>
    </location>
</feature>
<comment type="subcellular location">
    <subcellularLocation>
        <location evidence="1">Membrane</location>
        <topology evidence="1">Multi-pass membrane protein</topology>
    </subcellularLocation>
</comment>
<dbReference type="Gene3D" id="1.20.140.150">
    <property type="match status" value="1"/>
</dbReference>
<keyword evidence="2 5" id="KW-0812">Transmembrane</keyword>
<evidence type="ECO:0000256" key="1">
    <source>
        <dbReference type="ARBA" id="ARBA00004141"/>
    </source>
</evidence>
<feature type="transmembrane region" description="Helical" evidence="5">
    <location>
        <begin position="87"/>
        <end position="110"/>
    </location>
</feature>
<dbReference type="GO" id="GO:0005886">
    <property type="term" value="C:plasma membrane"/>
    <property type="evidence" value="ECO:0007669"/>
    <property type="project" value="TreeGrafter"/>
</dbReference>
<evidence type="ECO:0000256" key="3">
    <source>
        <dbReference type="ARBA" id="ARBA00022989"/>
    </source>
</evidence>
<protein>
    <submittedName>
        <fullName evidence="6">Uncharacterized protein</fullName>
    </submittedName>
</protein>